<dbReference type="InterPro" id="IPR051786">
    <property type="entry name" value="ASN_synthetase/amidase"/>
</dbReference>
<dbReference type="InterPro" id="IPR001962">
    <property type="entry name" value="Asn_synthase"/>
</dbReference>
<feature type="domain" description="Glutamine amidotransferase type-2" evidence="11">
    <location>
        <begin position="2"/>
        <end position="213"/>
    </location>
</feature>
<dbReference type="PROSITE" id="PS51278">
    <property type="entry name" value="GATASE_TYPE_2"/>
    <property type="match status" value="1"/>
</dbReference>
<keyword evidence="6 8" id="KW-0315">Glutamine amidotransferase</keyword>
<evidence type="ECO:0000256" key="7">
    <source>
        <dbReference type="ARBA" id="ARBA00048741"/>
    </source>
</evidence>
<keyword evidence="4 9" id="KW-0547">Nucleotide-binding</keyword>
<dbReference type="CDD" id="cd01991">
    <property type="entry name" value="Asn_synthase_B_C"/>
    <property type="match status" value="1"/>
</dbReference>
<dbReference type="Gene3D" id="3.60.20.10">
    <property type="entry name" value="Glutamine Phosphoribosylpyrophosphate, subunit 1, domain 1"/>
    <property type="match status" value="1"/>
</dbReference>
<comment type="pathway">
    <text evidence="1">Amino-acid biosynthesis; L-asparagine biosynthesis; L-asparagine from L-aspartate (L-Gln route): step 1/1.</text>
</comment>
<evidence type="ECO:0000256" key="8">
    <source>
        <dbReference type="PIRSR" id="PIRSR001589-1"/>
    </source>
</evidence>
<dbReference type="Proteomes" id="UP000325286">
    <property type="component" value="Chromosome"/>
</dbReference>
<dbReference type="KEGG" id="rul:UC8_09330"/>
<dbReference type="SUPFAM" id="SSF52402">
    <property type="entry name" value="Adenine nucleotide alpha hydrolases-like"/>
    <property type="match status" value="1"/>
</dbReference>
<keyword evidence="12" id="KW-0436">Ligase</keyword>
<dbReference type="PIRSF" id="PIRSF001589">
    <property type="entry name" value="Asn_synthetase_glu-h"/>
    <property type="match status" value="1"/>
</dbReference>
<dbReference type="InterPro" id="IPR029055">
    <property type="entry name" value="Ntn_hydrolases_N"/>
</dbReference>
<dbReference type="GO" id="GO:0005829">
    <property type="term" value="C:cytosol"/>
    <property type="evidence" value="ECO:0007669"/>
    <property type="project" value="TreeGrafter"/>
</dbReference>
<dbReference type="RefSeq" id="WP_068140655.1">
    <property type="nucleotide sequence ID" value="NZ_CP042914.1"/>
</dbReference>
<dbReference type="GO" id="GO:0005524">
    <property type="term" value="F:ATP binding"/>
    <property type="evidence" value="ECO:0007669"/>
    <property type="project" value="UniProtKB-KW"/>
</dbReference>
<keyword evidence="8" id="KW-0061">Asparagine biosynthesis</keyword>
<dbReference type="Gene3D" id="3.40.50.620">
    <property type="entry name" value="HUPs"/>
    <property type="match status" value="1"/>
</dbReference>
<dbReference type="CDD" id="cd00712">
    <property type="entry name" value="AsnB"/>
    <property type="match status" value="1"/>
</dbReference>
<dbReference type="EC" id="6.3.5.4" evidence="3"/>
<feature type="binding site" evidence="9">
    <location>
        <position position="289"/>
    </location>
    <ligand>
        <name>ATP</name>
        <dbReference type="ChEBI" id="CHEBI:30616"/>
    </ligand>
</feature>
<dbReference type="AlphaFoldDB" id="A0A5B9QMA4"/>
<accession>A0A5B9QMA4</accession>
<sequence length="636" mass="72335">MCGIAGILELAPTQSAPADVLERMLSSIIHRGPDEDGRLIDRELAMGMRRLSIIDLADGTQPMFDEAGRYGIVFNGEIYNYRELRQQLIARGHTLKTHSDTEVIVHLYEEFGSDCLEHLRGMFAFAVWDKQRRELFIARDRLGIKPLYYAQRGQTLLFGSEIKALLQHPQLTAELDRRGLSDYLSLKYVPAPRTMFSGVHSLPPGHYLLARDGNIETHQYWDLSFEKPSTFRSDEEYLEELEALVRESVRLRLRSDVPFGAFLSGGVDSSLIVALMADELDTPVNTFSVGFAGSEGQDELPYAQIVADRFGCQHHTFAISANDFLQHAEQVLWYLDQPIADQATVATHMVAQLARQHVKMVLTGEGGDELFAGYARYQGERYSPWTRHLPAAAGGIVRRAADILPGMRRGKIALNALTIRDEATRFANWFPMFSDDGKRQLLADWSAEHSRGAGHVFDRLLQQCDAGEPLDRMLYCDTKAWLVDYLLLRGDKLTMANSLEARVPLLDHKLVEFAARLPTRLKLHGRTRKYLLKRLGSQLLPDSIIHRKKQGFPIPIERWLRHEARDLVHDALSEQRLRDRGLFNPKYVRTLVQRHESNYADHATEIWGLVSLEMWLRRFVDAPTSSLAARPVSQLN</sequence>
<keyword evidence="8" id="KW-0028">Amino-acid biosynthesis</keyword>
<comment type="catalytic activity">
    <reaction evidence="7">
        <text>L-aspartate + L-glutamine + ATP + H2O = L-asparagine + L-glutamate + AMP + diphosphate + H(+)</text>
        <dbReference type="Rhea" id="RHEA:12228"/>
        <dbReference type="ChEBI" id="CHEBI:15377"/>
        <dbReference type="ChEBI" id="CHEBI:15378"/>
        <dbReference type="ChEBI" id="CHEBI:29985"/>
        <dbReference type="ChEBI" id="CHEBI:29991"/>
        <dbReference type="ChEBI" id="CHEBI:30616"/>
        <dbReference type="ChEBI" id="CHEBI:33019"/>
        <dbReference type="ChEBI" id="CHEBI:58048"/>
        <dbReference type="ChEBI" id="CHEBI:58359"/>
        <dbReference type="ChEBI" id="CHEBI:456215"/>
        <dbReference type="EC" id="6.3.5.4"/>
    </reaction>
</comment>
<dbReference type="InterPro" id="IPR017932">
    <property type="entry name" value="GATase_2_dom"/>
</dbReference>
<dbReference type="EMBL" id="CP042914">
    <property type="protein sequence ID" value="QEG38972.1"/>
    <property type="molecule type" value="Genomic_DNA"/>
</dbReference>
<dbReference type="SUPFAM" id="SSF56235">
    <property type="entry name" value="N-terminal nucleophile aminohydrolases (Ntn hydrolases)"/>
    <property type="match status" value="1"/>
</dbReference>
<evidence type="ECO:0000256" key="3">
    <source>
        <dbReference type="ARBA" id="ARBA00012737"/>
    </source>
</evidence>
<evidence type="ECO:0000256" key="9">
    <source>
        <dbReference type="PIRSR" id="PIRSR001589-2"/>
    </source>
</evidence>
<evidence type="ECO:0000256" key="1">
    <source>
        <dbReference type="ARBA" id="ARBA00005187"/>
    </source>
</evidence>
<evidence type="ECO:0000256" key="4">
    <source>
        <dbReference type="ARBA" id="ARBA00022741"/>
    </source>
</evidence>
<reference evidence="12 13" key="1">
    <citation type="submission" date="2019-08" db="EMBL/GenBank/DDBJ databases">
        <title>Deep-cultivation of Planctomycetes and their phenomic and genomic characterization uncovers novel biology.</title>
        <authorList>
            <person name="Wiegand S."/>
            <person name="Jogler M."/>
            <person name="Boedeker C."/>
            <person name="Pinto D."/>
            <person name="Vollmers J."/>
            <person name="Rivas-Marin E."/>
            <person name="Kohn T."/>
            <person name="Peeters S.H."/>
            <person name="Heuer A."/>
            <person name="Rast P."/>
            <person name="Oberbeckmann S."/>
            <person name="Bunk B."/>
            <person name="Jeske O."/>
            <person name="Meyerdierks A."/>
            <person name="Storesund J.E."/>
            <person name="Kallscheuer N."/>
            <person name="Luecker S."/>
            <person name="Lage O.M."/>
            <person name="Pohl T."/>
            <person name="Merkel B.J."/>
            <person name="Hornburger P."/>
            <person name="Mueller R.-W."/>
            <person name="Bruemmer F."/>
            <person name="Labrenz M."/>
            <person name="Spormann A.M."/>
            <person name="Op den Camp H."/>
            <person name="Overmann J."/>
            <person name="Amann R."/>
            <person name="Jetten M.S.M."/>
            <person name="Mascher T."/>
            <person name="Medema M.H."/>
            <person name="Devos D.P."/>
            <person name="Kaster A.-K."/>
            <person name="Ovreas L."/>
            <person name="Rohde M."/>
            <person name="Galperin M.Y."/>
            <person name="Jogler C."/>
        </authorList>
    </citation>
    <scope>NUCLEOTIDE SEQUENCE [LARGE SCALE GENOMIC DNA]</scope>
    <source>
        <strain evidence="12 13">UC8</strain>
    </source>
</reference>
<dbReference type="GO" id="GO:0006529">
    <property type="term" value="P:asparagine biosynthetic process"/>
    <property type="evidence" value="ECO:0007669"/>
    <property type="project" value="UniProtKB-KW"/>
</dbReference>
<dbReference type="OrthoDB" id="9763290at2"/>
<dbReference type="NCBIfam" id="TIGR01536">
    <property type="entry name" value="asn_synth_AEB"/>
    <property type="match status" value="1"/>
</dbReference>
<dbReference type="InterPro" id="IPR014729">
    <property type="entry name" value="Rossmann-like_a/b/a_fold"/>
</dbReference>
<keyword evidence="13" id="KW-1185">Reference proteome</keyword>
<evidence type="ECO:0000313" key="12">
    <source>
        <dbReference type="EMBL" id="QEG38972.1"/>
    </source>
</evidence>
<dbReference type="GO" id="GO:0004066">
    <property type="term" value="F:asparagine synthase (glutamine-hydrolyzing) activity"/>
    <property type="evidence" value="ECO:0007669"/>
    <property type="project" value="UniProtKB-EC"/>
</dbReference>
<evidence type="ECO:0000256" key="6">
    <source>
        <dbReference type="ARBA" id="ARBA00022962"/>
    </source>
</evidence>
<feature type="site" description="Important for beta-aspartyl-AMP intermediate formation" evidence="10">
    <location>
        <position position="365"/>
    </location>
</feature>
<dbReference type="InterPro" id="IPR033738">
    <property type="entry name" value="AsnB_N"/>
</dbReference>
<evidence type="ECO:0000259" key="11">
    <source>
        <dbReference type="PROSITE" id="PS51278"/>
    </source>
</evidence>
<evidence type="ECO:0000256" key="5">
    <source>
        <dbReference type="ARBA" id="ARBA00022840"/>
    </source>
</evidence>
<dbReference type="PANTHER" id="PTHR43284">
    <property type="entry name" value="ASPARAGINE SYNTHETASE (GLUTAMINE-HYDROLYZING)"/>
    <property type="match status" value="1"/>
</dbReference>
<evidence type="ECO:0000313" key="13">
    <source>
        <dbReference type="Proteomes" id="UP000325286"/>
    </source>
</evidence>
<gene>
    <name evidence="12" type="primary">asnB_3</name>
    <name evidence="12" type="ORF">UC8_09330</name>
</gene>
<dbReference type="Pfam" id="PF13537">
    <property type="entry name" value="GATase_7"/>
    <property type="match status" value="1"/>
</dbReference>
<evidence type="ECO:0000256" key="10">
    <source>
        <dbReference type="PIRSR" id="PIRSR001589-3"/>
    </source>
</evidence>
<evidence type="ECO:0000256" key="2">
    <source>
        <dbReference type="ARBA" id="ARBA00005752"/>
    </source>
</evidence>
<feature type="binding site" evidence="9">
    <location>
        <position position="100"/>
    </location>
    <ligand>
        <name>L-glutamine</name>
        <dbReference type="ChEBI" id="CHEBI:58359"/>
    </ligand>
</feature>
<feature type="active site" description="For GATase activity" evidence="8">
    <location>
        <position position="2"/>
    </location>
</feature>
<proteinExistence type="inferred from homology"/>
<dbReference type="Pfam" id="PF00733">
    <property type="entry name" value="Asn_synthase"/>
    <property type="match status" value="1"/>
</dbReference>
<name>A0A5B9QMA4_9BACT</name>
<protein>
    <recommendedName>
        <fullName evidence="3">asparagine synthase (glutamine-hydrolyzing)</fullName>
        <ecNumber evidence="3">6.3.5.4</ecNumber>
    </recommendedName>
</protein>
<dbReference type="PANTHER" id="PTHR43284:SF1">
    <property type="entry name" value="ASPARAGINE SYNTHETASE"/>
    <property type="match status" value="1"/>
</dbReference>
<comment type="similarity">
    <text evidence="2">Belongs to the asparagine synthetase family.</text>
</comment>
<keyword evidence="5 9" id="KW-0067">ATP-binding</keyword>
<dbReference type="InterPro" id="IPR006426">
    <property type="entry name" value="Asn_synth_AEB"/>
</dbReference>
<organism evidence="12 13">
    <name type="scientific">Roseimaritima ulvae</name>
    <dbReference type="NCBI Taxonomy" id="980254"/>
    <lineage>
        <taxon>Bacteria</taxon>
        <taxon>Pseudomonadati</taxon>
        <taxon>Planctomycetota</taxon>
        <taxon>Planctomycetia</taxon>
        <taxon>Pirellulales</taxon>
        <taxon>Pirellulaceae</taxon>
        <taxon>Roseimaritima</taxon>
    </lineage>
</organism>